<dbReference type="EMBL" id="CAJSLV010000046">
    <property type="protein sequence ID" value="CAG6392685.1"/>
    <property type="molecule type" value="Genomic_DNA"/>
</dbReference>
<name>A0A9W4GPN3_9ACTN</name>
<dbReference type="RefSeq" id="WP_251487502.1">
    <property type="nucleotide sequence ID" value="NZ_CAJSLV010000046.1"/>
</dbReference>
<evidence type="ECO:0000313" key="1">
    <source>
        <dbReference type="EMBL" id="CAG6392685.1"/>
    </source>
</evidence>
<dbReference type="Proteomes" id="UP001152519">
    <property type="component" value="Unassembled WGS sequence"/>
</dbReference>
<reference evidence="1" key="1">
    <citation type="submission" date="2021-05" db="EMBL/GenBank/DDBJ databases">
        <authorList>
            <person name="Arsene-Ploetze F."/>
        </authorList>
    </citation>
    <scope>NUCLEOTIDE SEQUENCE</scope>
    <source>
        <strain evidence="1">DSM 42138</strain>
    </source>
</reference>
<comment type="caution">
    <text evidence="1">The sequence shown here is derived from an EMBL/GenBank/DDBJ whole genome shotgun (WGS) entry which is preliminary data.</text>
</comment>
<gene>
    <name evidence="1" type="ORF">SCOCK_180062</name>
</gene>
<keyword evidence="2" id="KW-1185">Reference proteome</keyword>
<protein>
    <recommendedName>
        <fullName evidence="3">DUF234 domain-containing protein</fullName>
    </recommendedName>
</protein>
<accession>A0A9W4GPN3</accession>
<dbReference type="AlphaFoldDB" id="A0A9W4GPN3"/>
<organism evidence="1 2">
    <name type="scientific">Actinacidiphila cocklensis</name>
    <dbReference type="NCBI Taxonomy" id="887465"/>
    <lineage>
        <taxon>Bacteria</taxon>
        <taxon>Bacillati</taxon>
        <taxon>Actinomycetota</taxon>
        <taxon>Actinomycetes</taxon>
        <taxon>Kitasatosporales</taxon>
        <taxon>Streptomycetaceae</taxon>
        <taxon>Actinacidiphila</taxon>
    </lineage>
</organism>
<evidence type="ECO:0008006" key="3">
    <source>
        <dbReference type="Google" id="ProtNLM"/>
    </source>
</evidence>
<sequence>MAEKRVLSVDLPLSTKPGKPALYRVADSNLRLYLAALRSAQEQARRGRPDSAFDVVLRRWPAWRGRAVEPLVRESLEPAAIAGDLPWADTEAVGGWWNRRFDPEVDLVGADRPPVAGSVHFAGSIKWPDSAFDAHDLAALTRAAPQIPGFVPGTSGLVVASRSGVALPPGAVDVVWSPADVLAAWPAG</sequence>
<proteinExistence type="predicted"/>
<evidence type="ECO:0000313" key="2">
    <source>
        <dbReference type="Proteomes" id="UP001152519"/>
    </source>
</evidence>